<dbReference type="CDD" id="cd03135">
    <property type="entry name" value="GATase1_DJ-1"/>
    <property type="match status" value="1"/>
</dbReference>
<dbReference type="InterPro" id="IPR006287">
    <property type="entry name" value="DJ-1"/>
</dbReference>
<dbReference type="Pfam" id="PF01965">
    <property type="entry name" value="DJ-1_PfpI"/>
    <property type="match status" value="1"/>
</dbReference>
<dbReference type="Proteomes" id="UP000190814">
    <property type="component" value="Unassembled WGS sequence"/>
</dbReference>
<dbReference type="STRING" id="39495.SAMN02745111_01361"/>
<dbReference type="OrthoDB" id="9800516at2"/>
<proteinExistence type="predicted"/>
<dbReference type="NCBIfam" id="TIGR01383">
    <property type="entry name" value="not_thiJ"/>
    <property type="match status" value="1"/>
</dbReference>
<dbReference type="InterPro" id="IPR029062">
    <property type="entry name" value="Class_I_gatase-like"/>
</dbReference>
<evidence type="ECO:0000313" key="3">
    <source>
        <dbReference type="Proteomes" id="UP000190814"/>
    </source>
</evidence>
<name>A0A1T4VNX6_9FIRM</name>
<gene>
    <name evidence="2" type="ORF">SAMN02745111_01361</name>
</gene>
<dbReference type="InterPro" id="IPR050325">
    <property type="entry name" value="Prot/Nucl_acid_deglycase"/>
</dbReference>
<dbReference type="PANTHER" id="PTHR48094:SF12">
    <property type="entry name" value="PARKINSON DISEASE PROTEIN 7 HOMOLOG"/>
    <property type="match status" value="1"/>
</dbReference>
<reference evidence="2 3" key="1">
    <citation type="submission" date="2017-02" db="EMBL/GenBank/DDBJ databases">
        <authorList>
            <person name="Peterson S.W."/>
        </authorList>
    </citation>
    <scope>NUCLEOTIDE SEQUENCE [LARGE SCALE GENOMIC DNA]</scope>
    <source>
        <strain evidence="2 3">ATCC 35992</strain>
    </source>
</reference>
<organism evidence="2 3">
    <name type="scientific">Eubacterium uniforme</name>
    <dbReference type="NCBI Taxonomy" id="39495"/>
    <lineage>
        <taxon>Bacteria</taxon>
        <taxon>Bacillati</taxon>
        <taxon>Bacillota</taxon>
        <taxon>Clostridia</taxon>
        <taxon>Eubacteriales</taxon>
        <taxon>Eubacteriaceae</taxon>
        <taxon>Eubacterium</taxon>
    </lineage>
</organism>
<dbReference type="SUPFAM" id="SSF52317">
    <property type="entry name" value="Class I glutamine amidotransferase-like"/>
    <property type="match status" value="1"/>
</dbReference>
<accession>A0A1T4VNX6</accession>
<evidence type="ECO:0000259" key="1">
    <source>
        <dbReference type="Pfam" id="PF01965"/>
    </source>
</evidence>
<sequence length="182" mass="19775">MAKVLAFLADGLEDVEALAVIDLLRRARVETTTVSIKDDNLVTTSHGVMLHADKKFDEINFDEYDVLFLPGGGVGTENLFNCEKLKEKILEFDKAGKTLAAICAAPSVFGRMGLLKGKKATCYPGFEEQLLGATPTGERVVTDGNYITSKGMGTAIDLGLELIKVLVSEEKSEEIAKQVQYK</sequence>
<keyword evidence="3" id="KW-1185">Reference proteome</keyword>
<dbReference type="GO" id="GO:0005737">
    <property type="term" value="C:cytoplasm"/>
    <property type="evidence" value="ECO:0007669"/>
    <property type="project" value="TreeGrafter"/>
</dbReference>
<dbReference type="PANTHER" id="PTHR48094">
    <property type="entry name" value="PROTEIN/NUCLEIC ACID DEGLYCASE DJ-1-RELATED"/>
    <property type="match status" value="1"/>
</dbReference>
<dbReference type="AlphaFoldDB" id="A0A1T4VNX6"/>
<evidence type="ECO:0000313" key="2">
    <source>
        <dbReference type="EMBL" id="SKA66673.1"/>
    </source>
</evidence>
<dbReference type="InterPro" id="IPR002818">
    <property type="entry name" value="DJ-1/PfpI"/>
</dbReference>
<feature type="domain" description="DJ-1/PfpI" evidence="1">
    <location>
        <begin position="3"/>
        <end position="164"/>
    </location>
</feature>
<dbReference type="Gene3D" id="3.40.50.880">
    <property type="match status" value="1"/>
</dbReference>
<dbReference type="RefSeq" id="WP_078766229.1">
    <property type="nucleotide sequence ID" value="NZ_FUXZ01000007.1"/>
</dbReference>
<protein>
    <submittedName>
        <fullName evidence="2">4-methyl-5(B-hydroxyethyl)-thiazole monophosphate biosynthesis</fullName>
    </submittedName>
</protein>
<dbReference type="EMBL" id="FUXZ01000007">
    <property type="protein sequence ID" value="SKA66673.1"/>
    <property type="molecule type" value="Genomic_DNA"/>
</dbReference>